<proteinExistence type="predicted"/>
<comment type="caution">
    <text evidence="2">The sequence shown here is derived from an EMBL/GenBank/DDBJ whole genome shotgun (WGS) entry which is preliminary data.</text>
</comment>
<reference evidence="3" key="1">
    <citation type="journal article" date="2017" name="bioRxiv">
        <title>Comparative analysis of the genomes of Stylophora pistillata and Acropora digitifera provides evidence for extensive differences between species of corals.</title>
        <authorList>
            <person name="Voolstra C.R."/>
            <person name="Li Y."/>
            <person name="Liew Y.J."/>
            <person name="Baumgarten S."/>
            <person name="Zoccola D."/>
            <person name="Flot J.-F."/>
            <person name="Tambutte S."/>
            <person name="Allemand D."/>
            <person name="Aranda M."/>
        </authorList>
    </citation>
    <scope>NUCLEOTIDE SEQUENCE [LARGE SCALE GENOMIC DNA]</scope>
</reference>
<gene>
    <name evidence="2" type="ORF">AWC38_SpisGene20148</name>
</gene>
<evidence type="ECO:0000313" key="2">
    <source>
        <dbReference type="EMBL" id="PFX15625.1"/>
    </source>
</evidence>
<keyword evidence="3" id="KW-1185">Reference proteome</keyword>
<protein>
    <submittedName>
        <fullName evidence="2">Uncharacterized protein</fullName>
    </submittedName>
</protein>
<feature type="region of interest" description="Disordered" evidence="1">
    <location>
        <begin position="242"/>
        <end position="291"/>
    </location>
</feature>
<sequence>MSLTVTIHEGELKQIKRQIANKKSVRGHMFGLWTHSNQPVVQYITGSLKDLKREDIEELFEEHALRRVGIWSTEESGGDQLDKEKPCFVYMKVGLDNETLDVKPIRVIEKETSLKGILEVLKGDSAFRLRNPFNKKDQKKYYSEPVKGEIHWTSTSSQQAETKGEQWYSMKEGMELFGKIYGALQEKFEITGTSRDKDTHDLCVALKFKQRDFAVDFPSDFPDGKAILSTTKDQNISISLEKPVGKERVKDPKSGGKEVDDAVSVTPDDDQSEGAAASEQGQPAKDSDHNDIARLLVQRILKVMQSESEKGGTYV</sequence>
<evidence type="ECO:0000313" key="3">
    <source>
        <dbReference type="Proteomes" id="UP000225706"/>
    </source>
</evidence>
<dbReference type="OrthoDB" id="5988116at2759"/>
<dbReference type="EMBL" id="LSMT01000628">
    <property type="protein sequence ID" value="PFX15625.1"/>
    <property type="molecule type" value="Genomic_DNA"/>
</dbReference>
<evidence type="ECO:0000256" key="1">
    <source>
        <dbReference type="SAM" id="MobiDB-lite"/>
    </source>
</evidence>
<feature type="compositionally biased region" description="Basic and acidic residues" evidence="1">
    <location>
        <begin position="243"/>
        <end position="260"/>
    </location>
</feature>
<dbReference type="AlphaFoldDB" id="A0A2B4RH81"/>
<dbReference type="Proteomes" id="UP000225706">
    <property type="component" value="Unassembled WGS sequence"/>
</dbReference>
<organism evidence="2 3">
    <name type="scientific">Stylophora pistillata</name>
    <name type="common">Smooth cauliflower coral</name>
    <dbReference type="NCBI Taxonomy" id="50429"/>
    <lineage>
        <taxon>Eukaryota</taxon>
        <taxon>Metazoa</taxon>
        <taxon>Cnidaria</taxon>
        <taxon>Anthozoa</taxon>
        <taxon>Hexacorallia</taxon>
        <taxon>Scleractinia</taxon>
        <taxon>Astrocoeniina</taxon>
        <taxon>Pocilloporidae</taxon>
        <taxon>Stylophora</taxon>
    </lineage>
</organism>
<accession>A0A2B4RH81</accession>
<name>A0A2B4RH81_STYPI</name>